<organism evidence="1 2">
    <name type="scientific">Cichorium intybus</name>
    <name type="common">Chicory</name>
    <dbReference type="NCBI Taxonomy" id="13427"/>
    <lineage>
        <taxon>Eukaryota</taxon>
        <taxon>Viridiplantae</taxon>
        <taxon>Streptophyta</taxon>
        <taxon>Embryophyta</taxon>
        <taxon>Tracheophyta</taxon>
        <taxon>Spermatophyta</taxon>
        <taxon>Magnoliopsida</taxon>
        <taxon>eudicotyledons</taxon>
        <taxon>Gunneridae</taxon>
        <taxon>Pentapetalae</taxon>
        <taxon>asterids</taxon>
        <taxon>campanulids</taxon>
        <taxon>Asterales</taxon>
        <taxon>Asteraceae</taxon>
        <taxon>Cichorioideae</taxon>
        <taxon>Cichorieae</taxon>
        <taxon>Cichoriinae</taxon>
        <taxon>Cichorium</taxon>
    </lineage>
</organism>
<gene>
    <name evidence="1" type="ORF">L2E82_34770</name>
</gene>
<keyword evidence="2" id="KW-1185">Reference proteome</keyword>
<reference evidence="2" key="1">
    <citation type="journal article" date="2022" name="Mol. Ecol. Resour.">
        <title>The genomes of chicory, endive, great burdock and yacon provide insights into Asteraceae palaeo-polyploidization history and plant inulin production.</title>
        <authorList>
            <person name="Fan W."/>
            <person name="Wang S."/>
            <person name="Wang H."/>
            <person name="Wang A."/>
            <person name="Jiang F."/>
            <person name="Liu H."/>
            <person name="Zhao H."/>
            <person name="Xu D."/>
            <person name="Zhang Y."/>
        </authorList>
    </citation>
    <scope>NUCLEOTIDE SEQUENCE [LARGE SCALE GENOMIC DNA]</scope>
    <source>
        <strain evidence="2">cv. Punajuju</strain>
    </source>
</reference>
<evidence type="ECO:0000313" key="2">
    <source>
        <dbReference type="Proteomes" id="UP001055811"/>
    </source>
</evidence>
<reference evidence="1 2" key="2">
    <citation type="journal article" date="2022" name="Mol. Ecol. Resour.">
        <title>The genomes of chicory, endive, great burdock and yacon provide insights into Asteraceae paleo-polyploidization history and plant inulin production.</title>
        <authorList>
            <person name="Fan W."/>
            <person name="Wang S."/>
            <person name="Wang H."/>
            <person name="Wang A."/>
            <person name="Jiang F."/>
            <person name="Liu H."/>
            <person name="Zhao H."/>
            <person name="Xu D."/>
            <person name="Zhang Y."/>
        </authorList>
    </citation>
    <scope>NUCLEOTIDE SEQUENCE [LARGE SCALE GENOMIC DNA]</scope>
    <source>
        <strain evidence="2">cv. Punajuju</strain>
        <tissue evidence="1">Leaves</tissue>
    </source>
</reference>
<comment type="caution">
    <text evidence="1">The sequence shown here is derived from an EMBL/GenBank/DDBJ whole genome shotgun (WGS) entry which is preliminary data.</text>
</comment>
<proteinExistence type="predicted"/>
<dbReference type="EMBL" id="CM042014">
    <property type="protein sequence ID" value="KAI3723293.1"/>
    <property type="molecule type" value="Genomic_DNA"/>
</dbReference>
<sequence length="133" mass="15469">MMSIYNEEERSRVDEAFEVCKSKYQNAVIYNLCDILYGDARDDADDEESYEALIKAITNEESQEVMLKKWDTIGEIGRTVLAKSEWPELLEFIFENFDSSTYKPRIRALLITGQLTRDPAIIEKLIPRMDTLC</sequence>
<evidence type="ECO:0000313" key="1">
    <source>
        <dbReference type="EMBL" id="KAI3723293.1"/>
    </source>
</evidence>
<protein>
    <submittedName>
        <fullName evidence="1">Uncharacterized protein</fullName>
    </submittedName>
</protein>
<accession>A0ACB9BMY4</accession>
<dbReference type="Proteomes" id="UP001055811">
    <property type="component" value="Linkage Group LG06"/>
</dbReference>
<name>A0ACB9BMY4_CICIN</name>